<keyword evidence="3" id="KW-1185">Reference proteome</keyword>
<feature type="non-terminal residue" evidence="2">
    <location>
        <position position="110"/>
    </location>
</feature>
<proteinExistence type="predicted"/>
<comment type="caution">
    <text evidence="2">The sequence shown here is derived from an EMBL/GenBank/DDBJ whole genome shotgun (WGS) entry which is preliminary data.</text>
</comment>
<dbReference type="Proteomes" id="UP001286313">
    <property type="component" value="Unassembled WGS sequence"/>
</dbReference>
<protein>
    <submittedName>
        <fullName evidence="2">Uncharacterized protein</fullName>
    </submittedName>
</protein>
<evidence type="ECO:0000256" key="1">
    <source>
        <dbReference type="SAM" id="Phobius"/>
    </source>
</evidence>
<reference evidence="2" key="1">
    <citation type="submission" date="2023-10" db="EMBL/GenBank/DDBJ databases">
        <title>Genome assemblies of two species of porcelain crab, Petrolisthes cinctipes and Petrolisthes manimaculis (Anomura: Porcellanidae).</title>
        <authorList>
            <person name="Angst P."/>
        </authorList>
    </citation>
    <scope>NUCLEOTIDE SEQUENCE</scope>
    <source>
        <strain evidence="2">PB745_01</strain>
        <tissue evidence="2">Gill</tissue>
    </source>
</reference>
<dbReference type="AlphaFoldDB" id="A0AAE1JZD8"/>
<sequence>MVVVDETEALFEEVEVDPSNTNGMELGEISFLQFLLGSLIFLKLVALYAGGVLPIEIDLGDKGYYDDYYYDDDYGLDDYYGGGGGVGRDDFNYYQLQRRRQRQPRKLSIN</sequence>
<accession>A0AAE1JZD8</accession>
<evidence type="ECO:0000313" key="3">
    <source>
        <dbReference type="Proteomes" id="UP001286313"/>
    </source>
</evidence>
<name>A0AAE1JZD8_PETCI</name>
<organism evidence="2 3">
    <name type="scientific">Petrolisthes cinctipes</name>
    <name type="common">Flat porcelain crab</name>
    <dbReference type="NCBI Taxonomy" id="88211"/>
    <lineage>
        <taxon>Eukaryota</taxon>
        <taxon>Metazoa</taxon>
        <taxon>Ecdysozoa</taxon>
        <taxon>Arthropoda</taxon>
        <taxon>Crustacea</taxon>
        <taxon>Multicrustacea</taxon>
        <taxon>Malacostraca</taxon>
        <taxon>Eumalacostraca</taxon>
        <taxon>Eucarida</taxon>
        <taxon>Decapoda</taxon>
        <taxon>Pleocyemata</taxon>
        <taxon>Anomura</taxon>
        <taxon>Galatheoidea</taxon>
        <taxon>Porcellanidae</taxon>
        <taxon>Petrolisthes</taxon>
    </lineage>
</organism>
<keyword evidence="1" id="KW-0812">Transmembrane</keyword>
<evidence type="ECO:0000313" key="2">
    <source>
        <dbReference type="EMBL" id="KAK3860559.1"/>
    </source>
</evidence>
<dbReference type="EMBL" id="JAWQEG010004692">
    <property type="protein sequence ID" value="KAK3860559.1"/>
    <property type="molecule type" value="Genomic_DNA"/>
</dbReference>
<keyword evidence="1" id="KW-1133">Transmembrane helix</keyword>
<feature type="transmembrane region" description="Helical" evidence="1">
    <location>
        <begin position="31"/>
        <end position="53"/>
    </location>
</feature>
<keyword evidence="1" id="KW-0472">Membrane</keyword>
<gene>
    <name evidence="2" type="ORF">Pcinc_033395</name>
</gene>